<sequence>MPLFENGQIMENGWQTAQEGVALPEGDVLVPLSRLAEGLGRNGAGRLGVVLEPADRVESLREALPRLDLVCVTFGSFRDGRAFSQARALREHLHYTGALRAAGHILPDQYEFLLRCGVSQVEIPQGSDPAFWQAAHTRFTVAYQPSVLDEKPEGTGLRRWLLS</sequence>
<accession>A0ABS3LIQ7</accession>
<dbReference type="PIRSF" id="PIRSF030820">
    <property type="entry name" value="UCP030820"/>
    <property type="match status" value="1"/>
</dbReference>
<evidence type="ECO:0000313" key="2">
    <source>
        <dbReference type="Proteomes" id="UP000664399"/>
    </source>
</evidence>
<dbReference type="Pfam" id="PF06073">
    <property type="entry name" value="DUF934"/>
    <property type="match status" value="1"/>
</dbReference>
<dbReference type="InterPro" id="IPR008318">
    <property type="entry name" value="UCP030820"/>
</dbReference>
<reference evidence="1 2" key="1">
    <citation type="submission" date="2021-03" db="EMBL/GenBank/DDBJ databases">
        <title>The complete genome sequence of Acetobacter suratthaniensis TBRC 1719.</title>
        <authorList>
            <person name="Charoenyingcharoen P."/>
            <person name="Yukphan P."/>
        </authorList>
    </citation>
    <scope>NUCLEOTIDE SEQUENCE [LARGE SCALE GENOMIC DNA]</scope>
    <source>
        <strain evidence="1 2">TBRC 1719</strain>
    </source>
</reference>
<organism evidence="1 2">
    <name type="scientific">Acetobacter suratthaniensis</name>
    <dbReference type="NCBI Taxonomy" id="1502841"/>
    <lineage>
        <taxon>Bacteria</taxon>
        <taxon>Pseudomonadati</taxon>
        <taxon>Pseudomonadota</taxon>
        <taxon>Alphaproteobacteria</taxon>
        <taxon>Acetobacterales</taxon>
        <taxon>Acetobacteraceae</taxon>
        <taxon>Acetobacter</taxon>
    </lineage>
</organism>
<protein>
    <submittedName>
        <fullName evidence="1">DUF934 domain-containing protein</fullName>
    </submittedName>
</protein>
<keyword evidence="2" id="KW-1185">Reference proteome</keyword>
<dbReference type="Proteomes" id="UP000664399">
    <property type="component" value="Unassembled WGS sequence"/>
</dbReference>
<name>A0ABS3LIQ7_9PROT</name>
<dbReference type="EMBL" id="JAFVMG010000001">
    <property type="protein sequence ID" value="MBO1327441.1"/>
    <property type="molecule type" value="Genomic_DNA"/>
</dbReference>
<comment type="caution">
    <text evidence="1">The sequence shown here is derived from an EMBL/GenBank/DDBJ whole genome shotgun (WGS) entry which is preliminary data.</text>
</comment>
<gene>
    <name evidence="1" type="ORF">J2D75_02980</name>
</gene>
<evidence type="ECO:0000313" key="1">
    <source>
        <dbReference type="EMBL" id="MBO1327441.1"/>
    </source>
</evidence>
<dbReference type="RefSeq" id="WP_207852520.1">
    <property type="nucleotide sequence ID" value="NZ_JAFVMG010000001.1"/>
</dbReference>
<proteinExistence type="predicted"/>